<accession>A0A382ECW2</accession>
<dbReference type="EMBL" id="UINC01043734">
    <property type="protein sequence ID" value="SVB48182.1"/>
    <property type="molecule type" value="Genomic_DNA"/>
</dbReference>
<name>A0A382ECW2_9ZZZZ</name>
<feature type="non-terminal residue" evidence="1">
    <location>
        <position position="1"/>
    </location>
</feature>
<sequence length="52" mass="6345">VRILVRHGLDEFVTTLHLFRAYRYLLYLLPGYWARKLDKSRGQRLREALEEL</sequence>
<organism evidence="1">
    <name type="scientific">marine metagenome</name>
    <dbReference type="NCBI Taxonomy" id="408172"/>
    <lineage>
        <taxon>unclassified sequences</taxon>
        <taxon>metagenomes</taxon>
        <taxon>ecological metagenomes</taxon>
    </lineage>
</organism>
<dbReference type="AlphaFoldDB" id="A0A382ECW2"/>
<evidence type="ECO:0000313" key="1">
    <source>
        <dbReference type="EMBL" id="SVB48182.1"/>
    </source>
</evidence>
<reference evidence="1" key="1">
    <citation type="submission" date="2018-05" db="EMBL/GenBank/DDBJ databases">
        <authorList>
            <person name="Lanie J.A."/>
            <person name="Ng W.-L."/>
            <person name="Kazmierczak K.M."/>
            <person name="Andrzejewski T.M."/>
            <person name="Davidsen T.M."/>
            <person name="Wayne K.J."/>
            <person name="Tettelin H."/>
            <person name="Glass J.I."/>
            <person name="Rusch D."/>
            <person name="Podicherti R."/>
            <person name="Tsui H.-C.T."/>
            <person name="Winkler M.E."/>
        </authorList>
    </citation>
    <scope>NUCLEOTIDE SEQUENCE</scope>
</reference>
<proteinExistence type="predicted"/>
<gene>
    <name evidence="1" type="ORF">METZ01_LOCUS201036</name>
</gene>
<feature type="non-terminal residue" evidence="1">
    <location>
        <position position="52"/>
    </location>
</feature>
<protein>
    <submittedName>
        <fullName evidence="1">Uncharacterized protein</fullName>
    </submittedName>
</protein>